<dbReference type="CDD" id="cd16936">
    <property type="entry name" value="HATPase_RsbW-like"/>
    <property type="match status" value="1"/>
</dbReference>
<protein>
    <submittedName>
        <fullName evidence="2">STAS domain-containing protein</fullName>
    </submittedName>
</protein>
<dbReference type="InterPro" id="IPR002645">
    <property type="entry name" value="STAS_dom"/>
</dbReference>
<gene>
    <name evidence="2" type="ORF">JIG36_31085</name>
</gene>
<dbReference type="Gene3D" id="3.30.750.24">
    <property type="entry name" value="STAS domain"/>
    <property type="match status" value="1"/>
</dbReference>
<keyword evidence="3" id="KW-1185">Reference proteome</keyword>
<evidence type="ECO:0000259" key="1">
    <source>
        <dbReference type="PROSITE" id="PS50801"/>
    </source>
</evidence>
<dbReference type="Proteomes" id="UP000632138">
    <property type="component" value="Unassembled WGS sequence"/>
</dbReference>
<dbReference type="Pfam" id="PF13466">
    <property type="entry name" value="STAS_2"/>
    <property type="match status" value="1"/>
</dbReference>
<dbReference type="InterPro" id="IPR036890">
    <property type="entry name" value="HATPase_C_sf"/>
</dbReference>
<dbReference type="InterPro" id="IPR058548">
    <property type="entry name" value="MlaB-like_STAS"/>
</dbReference>
<dbReference type="PROSITE" id="PS50801">
    <property type="entry name" value="STAS"/>
    <property type="match status" value="1"/>
</dbReference>
<dbReference type="InterPro" id="IPR050267">
    <property type="entry name" value="Anti-sigma-factor_SerPK"/>
</dbReference>
<dbReference type="PANTHER" id="PTHR35526:SF3">
    <property type="entry name" value="ANTI-SIGMA-F FACTOR RSBW"/>
    <property type="match status" value="1"/>
</dbReference>
<dbReference type="PANTHER" id="PTHR35526">
    <property type="entry name" value="ANTI-SIGMA-F FACTOR RSBW-RELATED"/>
    <property type="match status" value="1"/>
</dbReference>
<sequence length="240" mass="25651">MAIKYEADSDGSHLVARVSGALDLTDVAALHLQLLKALAEQPDALLVDLSALSVAEPLSLAVFTAINRQANRFPGTPVLLCAAPPATRALLDGHAYRRLSVFDSLDGARTHLSGDPAAAVRTLSDQLLPIAGAARHARDMTTDACLRWELPHLVGPACLIANELVSNVVDHVHTMMTLRLALRRRYLHIVVRDGSPVDVQPPVDLSRGRGLVLVDATAHSWGCVPSVDGKVVWASLRRAA</sequence>
<dbReference type="Gene3D" id="3.30.565.10">
    <property type="entry name" value="Histidine kinase-like ATPase, C-terminal domain"/>
    <property type="match status" value="1"/>
</dbReference>
<organism evidence="2 3">
    <name type="scientific">Paractinoplanes ovalisporus</name>
    <dbReference type="NCBI Taxonomy" id="2810368"/>
    <lineage>
        <taxon>Bacteria</taxon>
        <taxon>Bacillati</taxon>
        <taxon>Actinomycetota</taxon>
        <taxon>Actinomycetes</taxon>
        <taxon>Micromonosporales</taxon>
        <taxon>Micromonosporaceae</taxon>
        <taxon>Paractinoplanes</taxon>
    </lineage>
</organism>
<evidence type="ECO:0000313" key="3">
    <source>
        <dbReference type="Proteomes" id="UP000632138"/>
    </source>
</evidence>
<dbReference type="InterPro" id="IPR036513">
    <property type="entry name" value="STAS_dom_sf"/>
</dbReference>
<accession>A0ABS2AJD2</accession>
<dbReference type="CDD" id="cd07043">
    <property type="entry name" value="STAS_anti-anti-sigma_factors"/>
    <property type="match status" value="1"/>
</dbReference>
<evidence type="ECO:0000313" key="2">
    <source>
        <dbReference type="EMBL" id="MBM2619967.1"/>
    </source>
</evidence>
<proteinExistence type="predicted"/>
<comment type="caution">
    <text evidence="2">The sequence shown here is derived from an EMBL/GenBank/DDBJ whole genome shotgun (WGS) entry which is preliminary data.</text>
</comment>
<dbReference type="EMBL" id="JAENHP010000012">
    <property type="protein sequence ID" value="MBM2619967.1"/>
    <property type="molecule type" value="Genomic_DNA"/>
</dbReference>
<dbReference type="SUPFAM" id="SSF52091">
    <property type="entry name" value="SpoIIaa-like"/>
    <property type="match status" value="1"/>
</dbReference>
<name>A0ABS2AJD2_9ACTN</name>
<reference evidence="2 3" key="1">
    <citation type="submission" date="2021-01" db="EMBL/GenBank/DDBJ databases">
        <title>Actinoplanes sp. nov. LDG1-06 isolated from lichen.</title>
        <authorList>
            <person name="Saeng-In P."/>
            <person name="Phongsopitanun W."/>
            <person name="Kanchanasin P."/>
            <person name="Yuki M."/>
            <person name="Kudo T."/>
            <person name="Ohkuma M."/>
            <person name="Tanasupawat S."/>
        </authorList>
    </citation>
    <scope>NUCLEOTIDE SEQUENCE [LARGE SCALE GENOMIC DNA]</scope>
    <source>
        <strain evidence="2 3">LDG1-06</strain>
    </source>
</reference>
<feature type="domain" description="STAS" evidence="1">
    <location>
        <begin position="3"/>
        <end position="92"/>
    </location>
</feature>
<dbReference type="RefSeq" id="WP_203379936.1">
    <property type="nucleotide sequence ID" value="NZ_JAENHP010000012.1"/>
</dbReference>